<protein>
    <submittedName>
        <fullName evidence="1">Uncharacterized protein</fullName>
    </submittedName>
</protein>
<evidence type="ECO:0000313" key="2">
    <source>
        <dbReference type="Proteomes" id="UP000309130"/>
    </source>
</evidence>
<dbReference type="Proteomes" id="UP000309130">
    <property type="component" value="Segment"/>
</dbReference>
<reference evidence="2" key="1">
    <citation type="submission" date="2019-03" db="EMBL/GenBank/DDBJ databases">
        <title>Complete Genome Sequence of Serratia marcescens Myophage MTx.</title>
        <authorList>
            <person name="Graham K."/>
            <person name="Freeman M."/>
            <person name="Newkirk H."/>
            <person name="Liu M."/>
            <person name="Ramsey J."/>
            <person name="Cahill J."/>
        </authorList>
    </citation>
    <scope>NUCLEOTIDE SEQUENCE [LARGE SCALE GENOMIC DNA]</scope>
</reference>
<evidence type="ECO:0000313" key="1">
    <source>
        <dbReference type="EMBL" id="QBQ72406.1"/>
    </source>
</evidence>
<accession>A0A482MHG9</accession>
<name>A0A482MHG9_9CAUD</name>
<organism evidence="1 2">
    <name type="scientific">Serratia phage MTx</name>
    <dbReference type="NCBI Taxonomy" id="2557553"/>
    <lineage>
        <taxon>Viruses</taxon>
        <taxon>Duplodnaviria</taxon>
        <taxon>Heunggongvirae</taxon>
        <taxon>Uroviricota</taxon>
        <taxon>Caudoviricetes</taxon>
        <taxon>Lindbergviridae</taxon>
        <taxon>Myosmarvirus</taxon>
        <taxon>Myosmarvirus MTx</taxon>
    </lineage>
</organism>
<proteinExistence type="predicted"/>
<gene>
    <name evidence="1" type="ORF">CPT_MTx_100</name>
</gene>
<sequence length="70" mass="8239">MGHYDEQREEEAERSRRDTLARQARCLHHWRIDRVDEYGEPIMLCCAKCNKVTRAKIRTTSTLPSTGSFK</sequence>
<keyword evidence="2" id="KW-1185">Reference proteome</keyword>
<dbReference type="EMBL" id="MK618717">
    <property type="protein sequence ID" value="QBQ72406.1"/>
    <property type="molecule type" value="Genomic_DNA"/>
</dbReference>